<dbReference type="Proteomes" id="UP000236728">
    <property type="component" value="Unassembled WGS sequence"/>
</dbReference>
<dbReference type="OrthoDB" id="7205533at2"/>
<dbReference type="PANTHER" id="PTHR43877:SF2">
    <property type="entry name" value="AMINOALKYLPHOSPHONATE N-ACETYLTRANSFERASE-RELATED"/>
    <property type="match status" value="1"/>
</dbReference>
<evidence type="ECO:0000256" key="1">
    <source>
        <dbReference type="ARBA" id="ARBA00022679"/>
    </source>
</evidence>
<dbReference type="SUPFAM" id="SSF55729">
    <property type="entry name" value="Acyl-CoA N-acyltransferases (Nat)"/>
    <property type="match status" value="1"/>
</dbReference>
<dbReference type="PANTHER" id="PTHR43877">
    <property type="entry name" value="AMINOALKYLPHOSPHONATE N-ACETYLTRANSFERASE-RELATED-RELATED"/>
    <property type="match status" value="1"/>
</dbReference>
<protein>
    <submittedName>
        <fullName evidence="5">Acetyltransferase (GNAT) family protein</fullName>
    </submittedName>
</protein>
<keyword evidence="6" id="KW-1185">Reference proteome</keyword>
<dbReference type="AlphaFoldDB" id="A0A1H5S644"/>
<feature type="domain" description="N-acetyltransferase" evidence="4">
    <location>
        <begin position="76"/>
        <end position="231"/>
    </location>
</feature>
<feature type="region of interest" description="Disordered" evidence="3">
    <location>
        <begin position="103"/>
        <end position="151"/>
    </location>
</feature>
<accession>A0A1H5S644</accession>
<dbReference type="InterPro" id="IPR016181">
    <property type="entry name" value="Acyl_CoA_acyltransferase"/>
</dbReference>
<feature type="compositionally biased region" description="Polar residues" evidence="3">
    <location>
        <begin position="76"/>
        <end position="85"/>
    </location>
</feature>
<sequence length="231" mass="25224">MTLRPATPADLPAVLALLDSYYTEFDIWQRDDPAYTAQSLAPTTDGTGYFLAFAPAKPTPNQSPDQSDHAQPHPTPNIQHPTPNTGDIPAACVMLRRLHLDALADQPPDPPGQTPASPPALRSSSGLQPAEPASSTTAGFSPGTLPATPHQPTAVECKRLYVLPAFRGNKLAGPLMDLAEQTARNADHTWIYLDSKSEFQTAIAMYRRRGYQEIPRFNNNPQATIFMRKRL</sequence>
<proteinExistence type="predicted"/>
<feature type="compositionally biased region" description="Pro residues" evidence="3">
    <location>
        <begin position="107"/>
        <end position="118"/>
    </location>
</feature>
<name>A0A1H5S644_9BACT</name>
<keyword evidence="2" id="KW-0012">Acyltransferase</keyword>
<dbReference type="GO" id="GO:0016747">
    <property type="term" value="F:acyltransferase activity, transferring groups other than amino-acyl groups"/>
    <property type="evidence" value="ECO:0007669"/>
    <property type="project" value="InterPro"/>
</dbReference>
<dbReference type="InterPro" id="IPR000182">
    <property type="entry name" value="GNAT_dom"/>
</dbReference>
<gene>
    <name evidence="5" type="ORF">SAMN05421819_0088</name>
</gene>
<evidence type="ECO:0000259" key="4">
    <source>
        <dbReference type="PROSITE" id="PS51186"/>
    </source>
</evidence>
<dbReference type="Gene3D" id="3.40.630.30">
    <property type="match status" value="1"/>
</dbReference>
<dbReference type="CDD" id="cd04301">
    <property type="entry name" value="NAT_SF"/>
    <property type="match status" value="1"/>
</dbReference>
<feature type="compositionally biased region" description="Polar residues" evidence="3">
    <location>
        <begin position="122"/>
        <end position="139"/>
    </location>
</feature>
<dbReference type="PROSITE" id="PS51186">
    <property type="entry name" value="GNAT"/>
    <property type="match status" value="1"/>
</dbReference>
<dbReference type="RefSeq" id="WP_103931078.1">
    <property type="nucleotide sequence ID" value="NZ_FNVA01000001.1"/>
</dbReference>
<organism evidence="5 6">
    <name type="scientific">Bryocella elongata</name>
    <dbReference type="NCBI Taxonomy" id="863522"/>
    <lineage>
        <taxon>Bacteria</taxon>
        <taxon>Pseudomonadati</taxon>
        <taxon>Acidobacteriota</taxon>
        <taxon>Terriglobia</taxon>
        <taxon>Terriglobales</taxon>
        <taxon>Acidobacteriaceae</taxon>
        <taxon>Bryocella</taxon>
    </lineage>
</organism>
<evidence type="ECO:0000313" key="5">
    <source>
        <dbReference type="EMBL" id="SEF46049.1"/>
    </source>
</evidence>
<dbReference type="InterPro" id="IPR050832">
    <property type="entry name" value="Bact_Acetyltransf"/>
</dbReference>
<feature type="region of interest" description="Disordered" evidence="3">
    <location>
        <begin position="51"/>
        <end position="88"/>
    </location>
</feature>
<keyword evidence="1 5" id="KW-0808">Transferase</keyword>
<dbReference type="Pfam" id="PF13508">
    <property type="entry name" value="Acetyltransf_7"/>
    <property type="match status" value="1"/>
</dbReference>
<reference evidence="5 6" key="1">
    <citation type="submission" date="2016-10" db="EMBL/GenBank/DDBJ databases">
        <authorList>
            <person name="de Groot N.N."/>
        </authorList>
    </citation>
    <scope>NUCLEOTIDE SEQUENCE [LARGE SCALE GENOMIC DNA]</scope>
    <source>
        <strain evidence="5 6">DSM 22489</strain>
    </source>
</reference>
<evidence type="ECO:0000256" key="2">
    <source>
        <dbReference type="ARBA" id="ARBA00023315"/>
    </source>
</evidence>
<dbReference type="EMBL" id="FNVA01000001">
    <property type="protein sequence ID" value="SEF46049.1"/>
    <property type="molecule type" value="Genomic_DNA"/>
</dbReference>
<evidence type="ECO:0000256" key="3">
    <source>
        <dbReference type="SAM" id="MobiDB-lite"/>
    </source>
</evidence>
<evidence type="ECO:0000313" key="6">
    <source>
        <dbReference type="Proteomes" id="UP000236728"/>
    </source>
</evidence>